<reference evidence="2 3" key="1">
    <citation type="journal article" date="2016" name="Nat. Commun.">
        <title>Thousands of microbial genomes shed light on interconnected biogeochemical processes in an aquifer system.</title>
        <authorList>
            <person name="Anantharaman K."/>
            <person name="Brown C.T."/>
            <person name="Hug L.A."/>
            <person name="Sharon I."/>
            <person name="Castelle C.J."/>
            <person name="Probst A.J."/>
            <person name="Thomas B.C."/>
            <person name="Singh A."/>
            <person name="Wilkins M.J."/>
            <person name="Karaoz U."/>
            <person name="Brodie E.L."/>
            <person name="Williams K.H."/>
            <person name="Hubbard S.S."/>
            <person name="Banfield J.F."/>
        </authorList>
    </citation>
    <scope>NUCLEOTIDE SEQUENCE [LARGE SCALE GENOMIC DNA]</scope>
</reference>
<dbReference type="EMBL" id="MGFX01000001">
    <property type="protein sequence ID" value="OGM15973.1"/>
    <property type="molecule type" value="Genomic_DNA"/>
</dbReference>
<proteinExistence type="predicted"/>
<keyword evidence="1" id="KW-0812">Transmembrane</keyword>
<comment type="caution">
    <text evidence="2">The sequence shown here is derived from an EMBL/GenBank/DDBJ whole genome shotgun (WGS) entry which is preliminary data.</text>
</comment>
<feature type="transmembrane region" description="Helical" evidence="1">
    <location>
        <begin position="20"/>
        <end position="38"/>
    </location>
</feature>
<evidence type="ECO:0000313" key="2">
    <source>
        <dbReference type="EMBL" id="OGM15973.1"/>
    </source>
</evidence>
<evidence type="ECO:0000256" key="1">
    <source>
        <dbReference type="SAM" id="Phobius"/>
    </source>
</evidence>
<accession>A0A1F7XLV2</accession>
<keyword evidence="1" id="KW-1133">Transmembrane helix</keyword>
<name>A0A1F7XLV2_9BACT</name>
<evidence type="ECO:0000313" key="3">
    <source>
        <dbReference type="Proteomes" id="UP000177382"/>
    </source>
</evidence>
<dbReference type="STRING" id="1802485.A2V97_04375"/>
<dbReference type="Proteomes" id="UP000177382">
    <property type="component" value="Unassembled WGS sequence"/>
</dbReference>
<sequence length="225" mass="25133">MDRSGVNTFFKDIFKDRSSLLLLFIALILILLPILILRSPKKVTDTIREDQIKIQKGDRTLIVSEDGSVEYITPDGVYYETWDSERVSNFFKEIRALAKSNLNKPPPKEGAQGYWITLYIDGELVKIFVEGTNEYIEEILQELEELATGEEEPTLEDVFSGNTPTPTPQAIPTYTFFPSPTPTPGYFVGGGSVEEDCRLWLEQGLGSTVISNTVCILSSSPTPTP</sequence>
<dbReference type="AlphaFoldDB" id="A0A1F7XLV2"/>
<protein>
    <submittedName>
        <fullName evidence="2">Uncharacterized protein</fullName>
    </submittedName>
</protein>
<gene>
    <name evidence="2" type="ORF">A2V97_04375</name>
</gene>
<keyword evidence="1" id="KW-0472">Membrane</keyword>
<organism evidence="2 3">
    <name type="scientific">Candidatus Woesebacteria bacterium RBG_16_42_24</name>
    <dbReference type="NCBI Taxonomy" id="1802485"/>
    <lineage>
        <taxon>Bacteria</taxon>
        <taxon>Candidatus Woeseibacteriota</taxon>
    </lineage>
</organism>